<dbReference type="Gene3D" id="3.40.50.150">
    <property type="entry name" value="Vaccinia Virus protein VP39"/>
    <property type="match status" value="1"/>
</dbReference>
<dbReference type="PANTHER" id="PTHR43167:SF1">
    <property type="entry name" value="PUTATIVE (AFU_ORTHOLOGUE AFUA_6G01830)-RELATED"/>
    <property type="match status" value="1"/>
</dbReference>
<dbReference type="InterPro" id="IPR029063">
    <property type="entry name" value="SAM-dependent_MTases_sf"/>
</dbReference>
<protein>
    <submittedName>
        <fullName evidence="1">Uncharacterized protein</fullName>
    </submittedName>
</protein>
<dbReference type="EMBL" id="FLQS01000056">
    <property type="protein sequence ID" value="SBS78517.1"/>
    <property type="molecule type" value="Genomic_DNA"/>
</dbReference>
<organism evidence="1">
    <name type="scientific">uncultured Mycobacterium sp</name>
    <dbReference type="NCBI Taxonomy" id="171292"/>
    <lineage>
        <taxon>Bacteria</taxon>
        <taxon>Bacillati</taxon>
        <taxon>Actinomycetota</taxon>
        <taxon>Actinomycetes</taxon>
        <taxon>Mycobacteriales</taxon>
        <taxon>Mycobacteriaceae</taxon>
        <taxon>Mycobacterium</taxon>
        <taxon>environmental samples</taxon>
    </lineage>
</organism>
<sequence>MLENVKAQRAQERLVAAGLADFVDIRVGDALDTLRDGVGGSVDLVHLDGAVTLYRPVLQLLEPHPAPNAPTLAENGTPDYLDYVRDRGNGYVSLTLPFEPARGNEMSLFTRHA</sequence>
<name>A0A1Y5PIF0_9MYCO</name>
<dbReference type="PANTHER" id="PTHR43167">
    <property type="entry name" value="PUTATIVE (AFU_ORTHOLOGUE AFUA_6G01830)-RELATED"/>
    <property type="match status" value="1"/>
</dbReference>
<dbReference type="AlphaFoldDB" id="A0A1Y5PIF0"/>
<accession>A0A1Y5PIF0</accession>
<reference evidence="1" key="1">
    <citation type="submission" date="2016-03" db="EMBL/GenBank/DDBJ databases">
        <authorList>
            <person name="Ploux O."/>
        </authorList>
    </citation>
    <scope>NUCLEOTIDE SEQUENCE</scope>
    <source>
        <strain evidence="1">UC10</strain>
    </source>
</reference>
<proteinExistence type="predicted"/>
<evidence type="ECO:0000313" key="1">
    <source>
        <dbReference type="EMBL" id="SBS78517.1"/>
    </source>
</evidence>
<gene>
    <name evidence="1" type="ORF">MHPYR_60005</name>
</gene>
<dbReference type="SUPFAM" id="SSF53335">
    <property type="entry name" value="S-adenosyl-L-methionine-dependent methyltransferases"/>
    <property type="match status" value="1"/>
</dbReference>